<gene>
    <name evidence="10" type="primary">LOC100373178</name>
</gene>
<keyword evidence="3 6" id="KW-0812">Transmembrane</keyword>
<comment type="subcellular location">
    <subcellularLocation>
        <location evidence="1 6">Membrane</location>
        <topology evidence="1 6">Multi-pass membrane protein</topology>
    </subcellularLocation>
</comment>
<evidence type="ECO:0000256" key="2">
    <source>
        <dbReference type="ARBA" id="ARBA00010252"/>
    </source>
</evidence>
<dbReference type="GeneID" id="100373178"/>
<evidence type="ECO:0000259" key="8">
    <source>
        <dbReference type="PROSITE" id="PS51225"/>
    </source>
</evidence>
<evidence type="ECO:0000256" key="7">
    <source>
        <dbReference type="SAM" id="MobiDB-lite"/>
    </source>
</evidence>
<evidence type="ECO:0000256" key="1">
    <source>
        <dbReference type="ARBA" id="ARBA00004141"/>
    </source>
</evidence>
<feature type="transmembrane region" description="Helical" evidence="6">
    <location>
        <begin position="65"/>
        <end position="86"/>
    </location>
</feature>
<dbReference type="Pfam" id="PF01284">
    <property type="entry name" value="MARVEL"/>
    <property type="match status" value="1"/>
</dbReference>
<sequence>MEGGGAYGAGKAGSAFDPIAFIKRPQVILRIVSWIFAIIVFGCISAEGYYNNQCMYNGDENACNFGIAIGVLAFLACMVFLVTDAVMDQISSVEYRKYIVMADLGFSGFWTFMWFVCFCYLTNKWTTFDNPPPDFPDSGVEAAIAFSFFSILTWAGLTALAVMRFRQGSAQAFSQGYEPDMAGPDSSPYTSYPTGGDASQESYQEPPFSGGSATGESEYKPPTY</sequence>
<dbReference type="RefSeq" id="XP_002736676.1">
    <property type="nucleotide sequence ID" value="XM_002736630.2"/>
</dbReference>
<protein>
    <recommendedName>
        <fullName evidence="6">Synaptogyrin</fullName>
    </recommendedName>
</protein>
<evidence type="ECO:0000313" key="10">
    <source>
        <dbReference type="RefSeq" id="XP_002736676.1"/>
    </source>
</evidence>
<name>A0ABM0GSY1_SACKO</name>
<dbReference type="InterPro" id="IPR008253">
    <property type="entry name" value="Marvel"/>
</dbReference>
<feature type="transmembrane region" description="Helical" evidence="6">
    <location>
        <begin position="143"/>
        <end position="163"/>
    </location>
</feature>
<feature type="transmembrane region" description="Helical" evidence="6">
    <location>
        <begin position="98"/>
        <end position="123"/>
    </location>
</feature>
<accession>A0ABM0GSY1</accession>
<reference evidence="10" key="1">
    <citation type="submission" date="2025-08" db="UniProtKB">
        <authorList>
            <consortium name="RefSeq"/>
        </authorList>
    </citation>
    <scope>IDENTIFICATION</scope>
    <source>
        <tissue evidence="10">Testes</tissue>
    </source>
</reference>
<dbReference type="PROSITE" id="PS51225">
    <property type="entry name" value="MARVEL"/>
    <property type="match status" value="1"/>
</dbReference>
<dbReference type="Proteomes" id="UP000694865">
    <property type="component" value="Unplaced"/>
</dbReference>
<dbReference type="PANTHER" id="PTHR10838:SF20">
    <property type="entry name" value="SYNAPTOGYRIN"/>
    <property type="match status" value="1"/>
</dbReference>
<evidence type="ECO:0000256" key="4">
    <source>
        <dbReference type="ARBA" id="ARBA00022989"/>
    </source>
</evidence>
<feature type="region of interest" description="Disordered" evidence="7">
    <location>
        <begin position="176"/>
        <end position="224"/>
    </location>
</feature>
<keyword evidence="5 6" id="KW-0472">Membrane</keyword>
<dbReference type="PIRSF" id="PIRSF011282">
    <property type="entry name" value="Synaptogyrin"/>
    <property type="match status" value="1"/>
</dbReference>
<dbReference type="PANTHER" id="PTHR10838">
    <property type="entry name" value="SYNAPTOGYRIN"/>
    <property type="match status" value="1"/>
</dbReference>
<proteinExistence type="inferred from homology"/>
<feature type="compositionally biased region" description="Polar residues" evidence="7">
    <location>
        <begin position="187"/>
        <end position="203"/>
    </location>
</feature>
<comment type="similarity">
    <text evidence="2 6">Belongs to the synaptogyrin family.</text>
</comment>
<evidence type="ECO:0000256" key="6">
    <source>
        <dbReference type="PIRNR" id="PIRNR011282"/>
    </source>
</evidence>
<evidence type="ECO:0000256" key="3">
    <source>
        <dbReference type="ARBA" id="ARBA00022692"/>
    </source>
</evidence>
<dbReference type="InterPro" id="IPR016579">
    <property type="entry name" value="Synaptogyrin"/>
</dbReference>
<evidence type="ECO:0000256" key="5">
    <source>
        <dbReference type="ARBA" id="ARBA00023136"/>
    </source>
</evidence>
<feature type="transmembrane region" description="Helical" evidence="6">
    <location>
        <begin position="27"/>
        <end position="50"/>
    </location>
</feature>
<evidence type="ECO:0000313" key="9">
    <source>
        <dbReference type="Proteomes" id="UP000694865"/>
    </source>
</evidence>
<keyword evidence="4 6" id="KW-1133">Transmembrane helix</keyword>
<organism evidence="9 10">
    <name type="scientific">Saccoglossus kowalevskii</name>
    <name type="common">Acorn worm</name>
    <dbReference type="NCBI Taxonomy" id="10224"/>
    <lineage>
        <taxon>Eukaryota</taxon>
        <taxon>Metazoa</taxon>
        <taxon>Hemichordata</taxon>
        <taxon>Enteropneusta</taxon>
        <taxon>Harrimaniidae</taxon>
        <taxon>Saccoglossus</taxon>
    </lineage>
</organism>
<feature type="domain" description="MARVEL" evidence="8">
    <location>
        <begin position="21"/>
        <end position="166"/>
    </location>
</feature>
<keyword evidence="9" id="KW-1185">Reference proteome</keyword>